<dbReference type="InterPro" id="IPR035849">
    <property type="entry name" value="Fes/Fps/Fer_SH2"/>
</dbReference>
<name>A0A7E4VVK9_PANRE</name>
<dbReference type="WBParaSite" id="Pan_g3920.t1">
    <property type="protein sequence ID" value="Pan_g3920.t1"/>
    <property type="gene ID" value="Pan_g3920"/>
</dbReference>
<dbReference type="SMART" id="SM00252">
    <property type="entry name" value="SH2"/>
    <property type="match status" value="1"/>
</dbReference>
<dbReference type="InterPro" id="IPR017441">
    <property type="entry name" value="Protein_kinase_ATP_BS"/>
</dbReference>
<reference evidence="13" key="1">
    <citation type="journal article" date="2013" name="Genetics">
        <title>The draft genome and transcriptome of Panagrellus redivivus are shaped by the harsh demands of a free-living lifestyle.</title>
        <authorList>
            <person name="Srinivasan J."/>
            <person name="Dillman A.R."/>
            <person name="Macchietto M.G."/>
            <person name="Heikkinen L."/>
            <person name="Lakso M."/>
            <person name="Fracchia K.M."/>
            <person name="Antoshechkin I."/>
            <person name="Mortazavi A."/>
            <person name="Wong G."/>
            <person name="Sternberg P.W."/>
        </authorList>
    </citation>
    <scope>NUCLEOTIDE SEQUENCE [LARGE SCALE GENOMIC DNA]</scope>
    <source>
        <strain evidence="13">MT8872</strain>
    </source>
</reference>
<dbReference type="InterPro" id="IPR000980">
    <property type="entry name" value="SH2"/>
</dbReference>
<dbReference type="SUPFAM" id="SSF56112">
    <property type="entry name" value="Protein kinase-like (PK-like)"/>
    <property type="match status" value="1"/>
</dbReference>
<dbReference type="InterPro" id="IPR020635">
    <property type="entry name" value="Tyr_kinase_cat_dom"/>
</dbReference>
<evidence type="ECO:0000256" key="6">
    <source>
        <dbReference type="ARBA" id="ARBA00051245"/>
    </source>
</evidence>
<dbReference type="PRINTS" id="PR00109">
    <property type="entry name" value="TYRKINASE"/>
</dbReference>
<evidence type="ECO:0000256" key="1">
    <source>
        <dbReference type="ARBA" id="ARBA00022679"/>
    </source>
</evidence>
<dbReference type="AlphaFoldDB" id="A0A7E4VVK9"/>
<dbReference type="InterPro" id="IPR036860">
    <property type="entry name" value="SH2_dom_sf"/>
</dbReference>
<dbReference type="InterPro" id="IPR008266">
    <property type="entry name" value="Tyr_kinase_AS"/>
</dbReference>
<accession>A0A7E4VVK9</accession>
<feature type="region of interest" description="Disordered" evidence="10">
    <location>
        <begin position="1"/>
        <end position="38"/>
    </location>
</feature>
<feature type="compositionally biased region" description="Basic and acidic residues" evidence="10">
    <location>
        <begin position="711"/>
        <end position="720"/>
    </location>
</feature>
<protein>
    <recommendedName>
        <fullName evidence="9">Tyrosine-protein kinase</fullName>
        <ecNumber evidence="9">2.7.10.2</ecNumber>
    </recommendedName>
</protein>
<dbReference type="Proteomes" id="UP000492821">
    <property type="component" value="Unassembled WGS sequence"/>
</dbReference>
<evidence type="ECO:0000256" key="2">
    <source>
        <dbReference type="ARBA" id="ARBA00022741"/>
    </source>
</evidence>
<feature type="compositionally biased region" description="Basic and acidic residues" evidence="10">
    <location>
        <begin position="581"/>
        <end position="611"/>
    </location>
</feature>
<dbReference type="Pfam" id="PF07714">
    <property type="entry name" value="PK_Tyr_Ser-Thr"/>
    <property type="match status" value="1"/>
</dbReference>
<evidence type="ECO:0000256" key="7">
    <source>
        <dbReference type="PROSITE-ProRule" id="PRU00191"/>
    </source>
</evidence>
<sequence>MFAGGGNNSADNDPNKPKQAQMPSGVPEGYDPYNDPNNPILPIPVVANPVPSPAQHAVFGAPGIGAGPPVGSNNNSKMGSPSPGNNSLMGAPVVPSPDPLHGCPPPPFGTAPSPPAFGAAKTQVPKNLKSGGPGFASPQQHNAQGEEEQATPIKVDPALEEQDYYHGLLPREDIEAMLHKDGDFVIRVTEIKEGKRANRELCLSVSWQRAVHHFILRPSPKGKYSIASFDPGEPPKEFDTVLELVYYYMVNAKKFNSQKQKNIILLTPIRRQEWELRHESITCKVKLGAGAFGEVFAGDLKRKGKKVVRVAIKKLKTEKVDKAKILEIMHEARVMRPLKHRNVVRCYGVAADMEPLMILMELVNGGALDVYLKAHTNKVSLNERLGMCTDAAMGLEFVHSKSIMHRDIAARNCLYDGQRLKVSDFGLSVVGDKHQLSPNERAPVRWIAPEVFRTHIYTRPADVWAFGILIWEVFHDAQEPYFGWTGAQIRETVLQSGSPLVLPNWVGNDMVNIFRAALSVNPATRCTMSEIVQRMVRIAPRRQPQQPEDEDEREDDSSKRRVGGKTTQQQPRSAGNAVFKLGEKPKKFPEKLAERVPENDDKESSDQERPPKGGIGQSGTQPSSAGTTTTTKTKISASTGSSNNSGTALGTTTKTGKKIASSKEALKTLMGKAGRTSTAGGPPRKGTREAVNFSLGKKKGGQAKSPSAFKKQFERKGDKDRDEDENESETSGRKSKQPPSETKADRKTKSNGVPGTGRKVRGKMSDQSKVMGKSGTRKKTSSSDRERSARRGGSLEPFTKPKKAREC</sequence>
<dbReference type="CDD" id="cd00192">
    <property type="entry name" value="PTKc"/>
    <property type="match status" value="1"/>
</dbReference>
<comment type="similarity">
    <text evidence="9">Belongs to the protein kinase superfamily. Tyr protein kinase family.</text>
</comment>
<evidence type="ECO:0000256" key="10">
    <source>
        <dbReference type="SAM" id="MobiDB-lite"/>
    </source>
</evidence>
<comment type="catalytic activity">
    <reaction evidence="6 9">
        <text>L-tyrosyl-[protein] + ATP = O-phospho-L-tyrosyl-[protein] + ADP + H(+)</text>
        <dbReference type="Rhea" id="RHEA:10596"/>
        <dbReference type="Rhea" id="RHEA-COMP:10136"/>
        <dbReference type="Rhea" id="RHEA-COMP:20101"/>
        <dbReference type="ChEBI" id="CHEBI:15378"/>
        <dbReference type="ChEBI" id="CHEBI:30616"/>
        <dbReference type="ChEBI" id="CHEBI:46858"/>
        <dbReference type="ChEBI" id="CHEBI:61978"/>
        <dbReference type="ChEBI" id="CHEBI:456216"/>
        <dbReference type="EC" id="2.7.10.2"/>
    </reaction>
</comment>
<evidence type="ECO:0000256" key="5">
    <source>
        <dbReference type="ARBA" id="ARBA00023137"/>
    </source>
</evidence>
<dbReference type="Pfam" id="PF00017">
    <property type="entry name" value="SH2"/>
    <property type="match status" value="1"/>
</dbReference>
<feature type="region of interest" description="Disordered" evidence="10">
    <location>
        <begin position="57"/>
        <end position="89"/>
    </location>
</feature>
<evidence type="ECO:0000256" key="9">
    <source>
        <dbReference type="RuleBase" id="RU362096"/>
    </source>
</evidence>
<dbReference type="InterPro" id="IPR011009">
    <property type="entry name" value="Kinase-like_dom_sf"/>
</dbReference>
<evidence type="ECO:0000259" key="12">
    <source>
        <dbReference type="PROSITE" id="PS50011"/>
    </source>
</evidence>
<evidence type="ECO:0000256" key="4">
    <source>
        <dbReference type="ARBA" id="ARBA00022840"/>
    </source>
</evidence>
<dbReference type="InterPro" id="IPR001245">
    <property type="entry name" value="Ser-Thr/Tyr_kinase_cat_dom"/>
</dbReference>
<keyword evidence="4 8" id="KW-0067">ATP-binding</keyword>
<feature type="region of interest" description="Disordered" evidence="10">
    <location>
        <begin position="107"/>
        <end position="148"/>
    </location>
</feature>
<dbReference type="CDD" id="cd10361">
    <property type="entry name" value="SH2_Fps_family"/>
    <property type="match status" value="1"/>
</dbReference>
<dbReference type="GO" id="GO:0005524">
    <property type="term" value="F:ATP binding"/>
    <property type="evidence" value="ECO:0007669"/>
    <property type="project" value="UniProtKB-UniRule"/>
</dbReference>
<dbReference type="PROSITE" id="PS50001">
    <property type="entry name" value="SH2"/>
    <property type="match status" value="1"/>
</dbReference>
<dbReference type="SUPFAM" id="SSF55550">
    <property type="entry name" value="SH2 domain"/>
    <property type="match status" value="1"/>
</dbReference>
<dbReference type="EC" id="2.7.10.2" evidence="9"/>
<keyword evidence="7" id="KW-0727">SH2 domain</keyword>
<dbReference type="Gene3D" id="3.30.200.20">
    <property type="entry name" value="Phosphorylase Kinase, domain 1"/>
    <property type="match status" value="1"/>
</dbReference>
<dbReference type="FunFam" id="3.30.200.20:FF:000518">
    <property type="entry name" value="Tyrosine-protein kinase"/>
    <property type="match status" value="1"/>
</dbReference>
<evidence type="ECO:0000313" key="14">
    <source>
        <dbReference type="WBParaSite" id="Pan_g3920.t1"/>
    </source>
</evidence>
<feature type="domain" description="Protein kinase" evidence="12">
    <location>
        <begin position="281"/>
        <end position="538"/>
    </location>
</feature>
<proteinExistence type="inferred from homology"/>
<feature type="compositionally biased region" description="Low complexity" evidence="10">
    <location>
        <begin position="618"/>
        <end position="654"/>
    </location>
</feature>
<organism evidence="13 14">
    <name type="scientific">Panagrellus redivivus</name>
    <name type="common">Microworm</name>
    <dbReference type="NCBI Taxonomy" id="6233"/>
    <lineage>
        <taxon>Eukaryota</taxon>
        <taxon>Metazoa</taxon>
        <taxon>Ecdysozoa</taxon>
        <taxon>Nematoda</taxon>
        <taxon>Chromadorea</taxon>
        <taxon>Rhabditida</taxon>
        <taxon>Tylenchina</taxon>
        <taxon>Panagrolaimomorpha</taxon>
        <taxon>Panagrolaimoidea</taxon>
        <taxon>Panagrolaimidae</taxon>
        <taxon>Panagrellus</taxon>
    </lineage>
</organism>
<evidence type="ECO:0000259" key="11">
    <source>
        <dbReference type="PROSITE" id="PS50001"/>
    </source>
</evidence>
<dbReference type="Gene3D" id="3.30.505.10">
    <property type="entry name" value="SH2 domain"/>
    <property type="match status" value="1"/>
</dbReference>
<keyword evidence="13" id="KW-1185">Reference proteome</keyword>
<dbReference type="GO" id="GO:0004715">
    <property type="term" value="F:non-membrane spanning protein tyrosine kinase activity"/>
    <property type="evidence" value="ECO:0007669"/>
    <property type="project" value="UniProtKB-EC"/>
</dbReference>
<dbReference type="Gene3D" id="1.10.510.10">
    <property type="entry name" value="Transferase(Phosphotransferase) domain 1"/>
    <property type="match status" value="1"/>
</dbReference>
<keyword evidence="5 9" id="KW-0829">Tyrosine-protein kinase</keyword>
<evidence type="ECO:0000313" key="13">
    <source>
        <dbReference type="Proteomes" id="UP000492821"/>
    </source>
</evidence>
<evidence type="ECO:0000256" key="3">
    <source>
        <dbReference type="ARBA" id="ARBA00022777"/>
    </source>
</evidence>
<feature type="domain" description="SH2" evidence="11">
    <location>
        <begin position="164"/>
        <end position="269"/>
    </location>
</feature>
<dbReference type="SMART" id="SM00219">
    <property type="entry name" value="TyrKc"/>
    <property type="match status" value="1"/>
</dbReference>
<feature type="region of interest" description="Disordered" evidence="10">
    <location>
        <begin position="538"/>
        <end position="807"/>
    </location>
</feature>
<dbReference type="PANTHER" id="PTHR24418">
    <property type="entry name" value="TYROSINE-PROTEIN KINASE"/>
    <property type="match status" value="1"/>
</dbReference>
<reference evidence="14" key="2">
    <citation type="submission" date="2020-10" db="UniProtKB">
        <authorList>
            <consortium name="WormBaseParasite"/>
        </authorList>
    </citation>
    <scope>IDENTIFICATION</scope>
</reference>
<feature type="compositionally biased region" description="Polar residues" evidence="10">
    <location>
        <begin position="72"/>
        <end position="88"/>
    </location>
</feature>
<dbReference type="PROSITE" id="PS00109">
    <property type="entry name" value="PROTEIN_KINASE_TYR"/>
    <property type="match status" value="1"/>
</dbReference>
<keyword evidence="3 9" id="KW-0418">Kinase</keyword>
<dbReference type="PROSITE" id="PS50011">
    <property type="entry name" value="PROTEIN_KINASE_DOM"/>
    <property type="match status" value="1"/>
</dbReference>
<keyword evidence="2 8" id="KW-0547">Nucleotide-binding</keyword>
<dbReference type="PROSITE" id="PS00107">
    <property type="entry name" value="PROTEIN_KINASE_ATP"/>
    <property type="match status" value="1"/>
</dbReference>
<dbReference type="InterPro" id="IPR050198">
    <property type="entry name" value="Non-receptor_tyrosine_kinases"/>
</dbReference>
<keyword evidence="1 9" id="KW-0808">Transferase</keyword>
<evidence type="ECO:0000256" key="8">
    <source>
        <dbReference type="PROSITE-ProRule" id="PRU10141"/>
    </source>
</evidence>
<feature type="binding site" evidence="8">
    <location>
        <position position="314"/>
    </location>
    <ligand>
        <name>ATP</name>
        <dbReference type="ChEBI" id="CHEBI:30616"/>
    </ligand>
</feature>
<dbReference type="InterPro" id="IPR000719">
    <property type="entry name" value="Prot_kinase_dom"/>
</dbReference>